<reference evidence="3 4" key="1">
    <citation type="submission" date="2017-03" db="EMBL/GenBank/DDBJ databases">
        <title>Whole genome sequences of fourteen strains of Bradyrhizobium canariense and one strain of Bradyrhizobium japonicum isolated from Lupinus (Papilionoideae: Genisteae) species in Algeria.</title>
        <authorList>
            <person name="Crovadore J."/>
            <person name="Chekireb D."/>
            <person name="Brachmann A."/>
            <person name="Chablais R."/>
            <person name="Cochard B."/>
            <person name="Lefort F."/>
        </authorList>
    </citation>
    <scope>NUCLEOTIDE SEQUENCE [LARGE SCALE GENOMIC DNA]</scope>
    <source>
        <strain evidence="3 4">UBMA195</strain>
    </source>
</reference>
<evidence type="ECO:0000313" key="4">
    <source>
        <dbReference type="Proteomes" id="UP000193553"/>
    </source>
</evidence>
<dbReference type="CDD" id="cd00093">
    <property type="entry name" value="HTH_XRE"/>
    <property type="match status" value="1"/>
</dbReference>
<dbReference type="GO" id="GO:0003677">
    <property type="term" value="F:DNA binding"/>
    <property type="evidence" value="ECO:0007669"/>
    <property type="project" value="InterPro"/>
</dbReference>
<sequence length="116" mass="12974">MSKKTFDKIAGGLTEALEIARGNAKPTKLYVPAEINVRGIRKRLELSQEDFAQEFGFTINQIRDWEQGRTRPLDGLRAYLMIIERNPQAVLDLLRKGAASRTGGRAKPARKAHKAA</sequence>
<accession>A0A1X3FQ88</accession>
<dbReference type="SUPFAM" id="SSF47413">
    <property type="entry name" value="lambda repressor-like DNA-binding domains"/>
    <property type="match status" value="1"/>
</dbReference>
<gene>
    <name evidence="3" type="ORF">BSZ18_13070</name>
</gene>
<evidence type="ECO:0000256" key="1">
    <source>
        <dbReference type="SAM" id="MobiDB-lite"/>
    </source>
</evidence>
<dbReference type="OrthoDB" id="461984at2"/>
<dbReference type="InterPro" id="IPR010982">
    <property type="entry name" value="Lambda_DNA-bd_dom_sf"/>
</dbReference>
<comment type="caution">
    <text evidence="3">The sequence shown here is derived from an EMBL/GenBank/DDBJ whole genome shotgun (WGS) entry which is preliminary data.</text>
</comment>
<evidence type="ECO:0000313" key="3">
    <source>
        <dbReference type="EMBL" id="OSJ12452.1"/>
    </source>
</evidence>
<dbReference type="PROSITE" id="PS50943">
    <property type="entry name" value="HTH_CROC1"/>
    <property type="match status" value="1"/>
</dbReference>
<dbReference type="EMBL" id="NAFI01000166">
    <property type="protein sequence ID" value="OSJ12452.1"/>
    <property type="molecule type" value="Genomic_DNA"/>
</dbReference>
<dbReference type="SMART" id="SM00530">
    <property type="entry name" value="HTH_XRE"/>
    <property type="match status" value="1"/>
</dbReference>
<dbReference type="AlphaFoldDB" id="A0A1X3FQ88"/>
<evidence type="ECO:0000259" key="2">
    <source>
        <dbReference type="PROSITE" id="PS50943"/>
    </source>
</evidence>
<feature type="region of interest" description="Disordered" evidence="1">
    <location>
        <begin position="97"/>
        <end position="116"/>
    </location>
</feature>
<feature type="compositionally biased region" description="Basic residues" evidence="1">
    <location>
        <begin position="107"/>
        <end position="116"/>
    </location>
</feature>
<organism evidence="3 4">
    <name type="scientific">Bradyrhizobium canariense</name>
    <dbReference type="NCBI Taxonomy" id="255045"/>
    <lineage>
        <taxon>Bacteria</taxon>
        <taxon>Pseudomonadati</taxon>
        <taxon>Pseudomonadota</taxon>
        <taxon>Alphaproteobacteria</taxon>
        <taxon>Hyphomicrobiales</taxon>
        <taxon>Nitrobacteraceae</taxon>
        <taxon>Bradyrhizobium</taxon>
    </lineage>
</organism>
<dbReference type="InterPro" id="IPR001387">
    <property type="entry name" value="Cro/C1-type_HTH"/>
</dbReference>
<protein>
    <submittedName>
        <fullName evidence="3">Transcriptional regulator</fullName>
    </submittedName>
</protein>
<name>A0A1X3FQ88_9BRAD</name>
<dbReference type="Gene3D" id="1.10.260.40">
    <property type="entry name" value="lambda repressor-like DNA-binding domains"/>
    <property type="match status" value="1"/>
</dbReference>
<dbReference type="Proteomes" id="UP000193553">
    <property type="component" value="Unassembled WGS sequence"/>
</dbReference>
<dbReference type="Pfam" id="PF01381">
    <property type="entry name" value="HTH_3"/>
    <property type="match status" value="1"/>
</dbReference>
<proteinExistence type="predicted"/>
<dbReference type="RefSeq" id="WP_085359740.1">
    <property type="nucleotide sequence ID" value="NZ_NAFD01000183.1"/>
</dbReference>
<feature type="domain" description="HTH cro/C1-type" evidence="2">
    <location>
        <begin position="37"/>
        <end position="72"/>
    </location>
</feature>